<evidence type="ECO:0000313" key="3">
    <source>
        <dbReference type="EMBL" id="MBD2848269.1"/>
    </source>
</evidence>
<evidence type="ECO:0000259" key="2">
    <source>
        <dbReference type="Pfam" id="PF26347"/>
    </source>
</evidence>
<dbReference type="RefSeq" id="WP_190921363.1">
    <property type="nucleotide sequence ID" value="NZ_JACXIZ010000059.1"/>
</dbReference>
<feature type="transmembrane region" description="Helical" evidence="1">
    <location>
        <begin position="12"/>
        <end position="34"/>
    </location>
</feature>
<feature type="domain" description="Sporulation membrane protein YtrI C-terminal" evidence="2">
    <location>
        <begin position="88"/>
        <end position="172"/>
    </location>
</feature>
<evidence type="ECO:0000313" key="4">
    <source>
        <dbReference type="Proteomes" id="UP000621560"/>
    </source>
</evidence>
<dbReference type="Proteomes" id="UP000621560">
    <property type="component" value="Unassembled WGS sequence"/>
</dbReference>
<dbReference type="Pfam" id="PF26347">
    <property type="entry name" value="YtrI_sporulation"/>
    <property type="match status" value="1"/>
</dbReference>
<evidence type="ECO:0000256" key="1">
    <source>
        <dbReference type="SAM" id="Phobius"/>
    </source>
</evidence>
<keyword evidence="1" id="KW-0812">Transmembrane</keyword>
<protein>
    <recommendedName>
        <fullName evidence="2">Sporulation membrane protein YtrI C-terminal domain-containing protein</fullName>
    </recommendedName>
</protein>
<proteinExistence type="predicted"/>
<sequence length="178" mass="20232">MRVPQFERYRRTVLAGAVFLIGMLAGAALFNTLYHYQLNALHSTIDGLSSMIEERDHDIRLLDEYKHQHTVIKTVHPYIEEIRTGSAAGSAIDTRTEAELKRRIKEDLSVFIGKSVYDIGSDARLARMLLDRKIYVGGAVDRRTGGVLEDDYIVTVRTMLVVDSTLTVWVEARVHKRD</sequence>
<dbReference type="AlphaFoldDB" id="A0A927BZC1"/>
<name>A0A927BZC1_9BACL</name>
<dbReference type="InterPro" id="IPR058620">
    <property type="entry name" value="YtrI_C"/>
</dbReference>
<comment type="caution">
    <text evidence="3">The sequence shown here is derived from an EMBL/GenBank/DDBJ whole genome shotgun (WGS) entry which is preliminary data.</text>
</comment>
<accession>A0A927BZC1</accession>
<keyword evidence="1" id="KW-1133">Transmembrane helix</keyword>
<reference evidence="3" key="1">
    <citation type="submission" date="2020-09" db="EMBL/GenBank/DDBJ databases">
        <title>A novel bacterium of genus Paenibacillus, isolated from South China Sea.</title>
        <authorList>
            <person name="Huang H."/>
            <person name="Mo K."/>
            <person name="Hu Y."/>
        </authorList>
    </citation>
    <scope>NUCLEOTIDE SEQUENCE</scope>
    <source>
        <strain evidence="3">IB182496</strain>
    </source>
</reference>
<dbReference type="EMBL" id="JACXIZ010000059">
    <property type="protein sequence ID" value="MBD2848269.1"/>
    <property type="molecule type" value="Genomic_DNA"/>
</dbReference>
<organism evidence="3 4">
    <name type="scientific">Paenibacillus sabuli</name>
    <dbReference type="NCBI Taxonomy" id="2772509"/>
    <lineage>
        <taxon>Bacteria</taxon>
        <taxon>Bacillati</taxon>
        <taxon>Bacillota</taxon>
        <taxon>Bacilli</taxon>
        <taxon>Bacillales</taxon>
        <taxon>Paenibacillaceae</taxon>
        <taxon>Paenibacillus</taxon>
    </lineage>
</organism>
<keyword evidence="4" id="KW-1185">Reference proteome</keyword>
<gene>
    <name evidence="3" type="ORF">IDH44_23995</name>
</gene>
<keyword evidence="1" id="KW-0472">Membrane</keyword>